<evidence type="ECO:0000313" key="2">
    <source>
        <dbReference type="Proteomes" id="UP000639772"/>
    </source>
</evidence>
<comment type="caution">
    <text evidence="1">The sequence shown here is derived from an EMBL/GenBank/DDBJ whole genome shotgun (WGS) entry which is preliminary data.</text>
</comment>
<gene>
    <name evidence="1" type="ORF">HPP92_009623</name>
</gene>
<evidence type="ECO:0000313" key="1">
    <source>
        <dbReference type="EMBL" id="KAG0487528.1"/>
    </source>
</evidence>
<dbReference type="SUPFAM" id="SSF52058">
    <property type="entry name" value="L domain-like"/>
    <property type="match status" value="1"/>
</dbReference>
<proteinExistence type="predicted"/>
<reference evidence="1 2" key="1">
    <citation type="journal article" date="2020" name="Nat. Food">
        <title>A phased Vanilla planifolia genome enables genetic improvement of flavour and production.</title>
        <authorList>
            <person name="Hasing T."/>
            <person name="Tang H."/>
            <person name="Brym M."/>
            <person name="Khazi F."/>
            <person name="Huang T."/>
            <person name="Chambers A.H."/>
        </authorList>
    </citation>
    <scope>NUCLEOTIDE SEQUENCE [LARGE SCALE GENOMIC DNA]</scope>
    <source>
        <tissue evidence="1">Leaf</tissue>
    </source>
</reference>
<dbReference type="EMBL" id="JADCNM010000004">
    <property type="protein sequence ID" value="KAG0487528.1"/>
    <property type="molecule type" value="Genomic_DNA"/>
</dbReference>
<name>A0A835RBV8_VANPL</name>
<dbReference type="Proteomes" id="UP000639772">
    <property type="component" value="Unassembled WGS sequence"/>
</dbReference>
<dbReference type="AlphaFoldDB" id="A0A835RBV8"/>
<protein>
    <submittedName>
        <fullName evidence="1">Uncharacterized protein</fullName>
    </submittedName>
</protein>
<sequence>MPPEIGSLLNLLDLRLFNNNLADAIPYQLSYLKKVRHVDLGFNYFTNPDNSQFQVMPSLVNLSLTLNSLDNEFGLHPPMPESDLPRPLPQ</sequence>
<dbReference type="InterPro" id="IPR032675">
    <property type="entry name" value="LRR_dom_sf"/>
</dbReference>
<organism evidence="1 2">
    <name type="scientific">Vanilla planifolia</name>
    <name type="common">Vanilla</name>
    <dbReference type="NCBI Taxonomy" id="51239"/>
    <lineage>
        <taxon>Eukaryota</taxon>
        <taxon>Viridiplantae</taxon>
        <taxon>Streptophyta</taxon>
        <taxon>Embryophyta</taxon>
        <taxon>Tracheophyta</taxon>
        <taxon>Spermatophyta</taxon>
        <taxon>Magnoliopsida</taxon>
        <taxon>Liliopsida</taxon>
        <taxon>Asparagales</taxon>
        <taxon>Orchidaceae</taxon>
        <taxon>Vanilloideae</taxon>
        <taxon>Vanilleae</taxon>
        <taxon>Vanilla</taxon>
    </lineage>
</organism>
<dbReference type="Gene3D" id="3.80.10.10">
    <property type="entry name" value="Ribonuclease Inhibitor"/>
    <property type="match status" value="1"/>
</dbReference>
<accession>A0A835RBV8</accession>